<proteinExistence type="predicted"/>
<name>A0A1I0E8J7_9GAMM</name>
<keyword evidence="4" id="KW-1185">Reference proteome</keyword>
<dbReference type="Proteomes" id="UP000242642">
    <property type="component" value="Unassembled WGS sequence"/>
</dbReference>
<reference evidence="4" key="1">
    <citation type="submission" date="2016-10" db="EMBL/GenBank/DDBJ databases">
        <authorList>
            <person name="Varghese N."/>
            <person name="Submissions S."/>
        </authorList>
    </citation>
    <scope>NUCLEOTIDE SEQUENCE [LARGE SCALE GENOMIC DNA]</scope>
    <source>
        <strain evidence="4">DSM 18579</strain>
    </source>
</reference>
<feature type="chain" id="PRO_5017417817" evidence="2">
    <location>
        <begin position="21"/>
        <end position="375"/>
    </location>
</feature>
<organism evidence="3 4">
    <name type="scientific">Thorsellia anophelis DSM 18579</name>
    <dbReference type="NCBI Taxonomy" id="1123402"/>
    <lineage>
        <taxon>Bacteria</taxon>
        <taxon>Pseudomonadati</taxon>
        <taxon>Pseudomonadota</taxon>
        <taxon>Gammaproteobacteria</taxon>
        <taxon>Enterobacterales</taxon>
        <taxon>Thorselliaceae</taxon>
        <taxon>Thorsellia</taxon>
    </lineage>
</organism>
<dbReference type="RefSeq" id="WP_093321172.1">
    <property type="nucleotide sequence ID" value="NZ_FOHV01000024.1"/>
</dbReference>
<dbReference type="STRING" id="1123402.SAMN02583745_02285"/>
<feature type="coiled-coil region" evidence="1">
    <location>
        <begin position="192"/>
        <end position="219"/>
    </location>
</feature>
<feature type="signal peptide" evidence="2">
    <location>
        <begin position="1"/>
        <end position="20"/>
    </location>
</feature>
<keyword evidence="1" id="KW-0175">Coiled coil</keyword>
<evidence type="ECO:0000313" key="4">
    <source>
        <dbReference type="Proteomes" id="UP000242642"/>
    </source>
</evidence>
<dbReference type="EMBL" id="FOHV01000024">
    <property type="protein sequence ID" value="SET41387.1"/>
    <property type="molecule type" value="Genomic_DNA"/>
</dbReference>
<evidence type="ECO:0000313" key="3">
    <source>
        <dbReference type="EMBL" id="SET41387.1"/>
    </source>
</evidence>
<sequence>MKIKILILLSALFLTRFVTADYTENAVRRILLEKMPQFELVNFSITNTNIVATTAPKSSLHVKGEIKALEPLYQELNYFHFVKDWHEGYQPVIFYEKFINENDTLDFIAVVDSVNRGSAFINRQSPSYSLSNITVTNKQGVSIDINPDTLVTQQYLSSPPYAQGNKIRYLVIDDPDASENFAKLVASFKLDIEKFNTQMAEAQASIAKLESELEAIKLEQQNYWKNINIFGQEIQSKEDLLKVFDNEINQFKRLNNPYDKIAKYDLEIFKAHEKSMSSHHENETIEALELERTKTIQNIWQEYHDRLTLITQSLVDLVERYEIEYAFLDTHIQHIEQKIKIEKLTINDITKQNNIYEQELNEFLLHMKTRGLSIE</sequence>
<dbReference type="AlphaFoldDB" id="A0A1I0E8J7"/>
<keyword evidence="2" id="KW-0732">Signal</keyword>
<evidence type="ECO:0000256" key="2">
    <source>
        <dbReference type="SAM" id="SignalP"/>
    </source>
</evidence>
<gene>
    <name evidence="3" type="ORF">SAMN02583745_02285</name>
</gene>
<evidence type="ECO:0000256" key="1">
    <source>
        <dbReference type="SAM" id="Coils"/>
    </source>
</evidence>
<accession>A0A1I0E8J7</accession>
<protein>
    <submittedName>
        <fullName evidence="3">Uncharacterized protein</fullName>
    </submittedName>
</protein>